<dbReference type="Gene3D" id="3.20.20.190">
    <property type="entry name" value="Phosphatidylinositol (PI) phosphodiesterase"/>
    <property type="match status" value="1"/>
</dbReference>
<dbReference type="AlphaFoldDB" id="A0A2V1GXS6"/>
<evidence type="ECO:0000313" key="2">
    <source>
        <dbReference type="EMBL" id="PVZ66675.1"/>
    </source>
</evidence>
<dbReference type="GO" id="GO:0008081">
    <property type="term" value="F:phosphoric diester hydrolase activity"/>
    <property type="evidence" value="ECO:0007669"/>
    <property type="project" value="InterPro"/>
</dbReference>
<keyword evidence="3" id="KW-1185">Reference proteome</keyword>
<dbReference type="InterPro" id="IPR017946">
    <property type="entry name" value="PLC-like_Pdiesterase_TIM-brl"/>
</dbReference>
<dbReference type="SUPFAM" id="SSF51695">
    <property type="entry name" value="PLC-like phosphodiesterases"/>
    <property type="match status" value="1"/>
</dbReference>
<dbReference type="CDD" id="cd08561">
    <property type="entry name" value="GDPD_cytoplasmic_ScUgpQ2_like"/>
    <property type="match status" value="1"/>
</dbReference>
<sequence>MRRLILIFPMTVVIWLVLWLLPAANSVAPHRYYESSNTLAVIAHRAGRGEMPDSTLPAAVAAHRLNAVIELDIHQSKDAVLVVRHNDTVDATTEGSGLIKQRTLQQLKQLDAGYRFDPQKKSSFPFRNKNIKIATLAEIIAATPNAKYVFELKQIEPSIVEPLCRFINKNSLQNKVLVGSFSIDALADFRQLCPDVATSMSAQEVLALVLMQKIGLSHLLPIRANAVQVPIYRYGLTILTPSFVEAVQQRGLRVEAWTINQPKQMQKMIDLAVDGIITDYPAKLIRLLGEK</sequence>
<feature type="domain" description="GP-PDE" evidence="1">
    <location>
        <begin position="39"/>
        <end position="288"/>
    </location>
</feature>
<evidence type="ECO:0000313" key="3">
    <source>
        <dbReference type="Proteomes" id="UP000244906"/>
    </source>
</evidence>
<reference evidence="2 3" key="1">
    <citation type="submission" date="2018-04" db="EMBL/GenBank/DDBJ databases">
        <title>Thalassorhabdus spongiae gen. nov., sp. nov., isolated from a marine sponge in South-West Iceland.</title>
        <authorList>
            <person name="Knobloch S."/>
            <person name="Daussin A."/>
            <person name="Johannsson R."/>
            <person name="Marteinsson V.T."/>
        </authorList>
    </citation>
    <scope>NUCLEOTIDE SEQUENCE [LARGE SCALE GENOMIC DNA]</scope>
    <source>
        <strain evidence="2 3">Hp12</strain>
    </source>
</reference>
<name>A0A2V1GXS6_9GAMM</name>
<evidence type="ECO:0000259" key="1">
    <source>
        <dbReference type="PROSITE" id="PS51704"/>
    </source>
</evidence>
<dbReference type="PANTHER" id="PTHR46211:SF14">
    <property type="entry name" value="GLYCEROPHOSPHODIESTER PHOSPHODIESTERASE"/>
    <property type="match status" value="1"/>
</dbReference>
<protein>
    <submittedName>
        <fullName evidence="2">Glycerophosphodiester phosphodiesterase</fullName>
    </submittedName>
</protein>
<organism evidence="2 3">
    <name type="scientific">Pelagibaculum spongiae</name>
    <dbReference type="NCBI Taxonomy" id="2080658"/>
    <lineage>
        <taxon>Bacteria</taxon>
        <taxon>Pseudomonadati</taxon>
        <taxon>Pseudomonadota</taxon>
        <taxon>Gammaproteobacteria</taxon>
        <taxon>Oceanospirillales</taxon>
        <taxon>Pelagibaculum</taxon>
    </lineage>
</organism>
<dbReference type="GO" id="GO:0006629">
    <property type="term" value="P:lipid metabolic process"/>
    <property type="evidence" value="ECO:0007669"/>
    <property type="project" value="InterPro"/>
</dbReference>
<dbReference type="Pfam" id="PF03009">
    <property type="entry name" value="GDPD"/>
    <property type="match status" value="1"/>
</dbReference>
<dbReference type="OrthoDB" id="9795622at2"/>
<dbReference type="EMBL" id="QDDL01000007">
    <property type="protein sequence ID" value="PVZ66675.1"/>
    <property type="molecule type" value="Genomic_DNA"/>
</dbReference>
<dbReference type="PROSITE" id="PS51704">
    <property type="entry name" value="GP_PDE"/>
    <property type="match status" value="1"/>
</dbReference>
<accession>A0A2V1GXS6</accession>
<dbReference type="InterPro" id="IPR030395">
    <property type="entry name" value="GP_PDE_dom"/>
</dbReference>
<comment type="caution">
    <text evidence="2">The sequence shown here is derived from an EMBL/GenBank/DDBJ whole genome shotgun (WGS) entry which is preliminary data.</text>
</comment>
<proteinExistence type="predicted"/>
<dbReference type="RefSeq" id="WP_116688039.1">
    <property type="nucleotide sequence ID" value="NZ_CAWNYD010000007.1"/>
</dbReference>
<dbReference type="Proteomes" id="UP000244906">
    <property type="component" value="Unassembled WGS sequence"/>
</dbReference>
<gene>
    <name evidence="2" type="ORF">DC094_15510</name>
</gene>
<dbReference type="PANTHER" id="PTHR46211">
    <property type="entry name" value="GLYCEROPHOSPHORYL DIESTER PHOSPHODIESTERASE"/>
    <property type="match status" value="1"/>
</dbReference>